<sequence length="171" mass="18604">MTVDLRPLGPGDLDALEAMERALFGAGAWSRASLAEELDGPGRWYVGAQDRESGELVGYAGLWFDGYDGQVMTVGTRPDHQGRGVGRLLLDALLDRARELRAAEVLLEVRVDNEPALRLYERAGFERFGRRKGYYQPENVDAWTMRLRLTRGPGPVGAGAGDDAGGRAASV</sequence>
<dbReference type="Pfam" id="PF00583">
    <property type="entry name" value="Acetyltransf_1"/>
    <property type="match status" value="1"/>
</dbReference>
<dbReference type="InterPro" id="IPR006464">
    <property type="entry name" value="AcTrfase_RimI/Ard1"/>
</dbReference>
<dbReference type="RefSeq" id="WP_146840421.1">
    <property type="nucleotide sequence ID" value="NZ_BJVQ01000080.1"/>
</dbReference>
<dbReference type="NCBIfam" id="TIGR01575">
    <property type="entry name" value="rimI"/>
    <property type="match status" value="1"/>
</dbReference>
<dbReference type="SUPFAM" id="SSF55729">
    <property type="entry name" value="Acyl-CoA N-acyltransferases (Nat)"/>
    <property type="match status" value="1"/>
</dbReference>
<evidence type="ECO:0000313" key="7">
    <source>
        <dbReference type="EMBL" id="MBB5473767.1"/>
    </source>
</evidence>
<proteinExistence type="inferred from homology"/>
<dbReference type="InterPro" id="IPR000182">
    <property type="entry name" value="GNAT_dom"/>
</dbReference>
<dbReference type="PROSITE" id="PS51186">
    <property type="entry name" value="GNAT"/>
    <property type="match status" value="1"/>
</dbReference>
<evidence type="ECO:0000313" key="6">
    <source>
        <dbReference type="EMBL" id="GEL48434.1"/>
    </source>
</evidence>
<dbReference type="OrthoDB" id="529907at2"/>
<dbReference type="Proteomes" id="UP000321723">
    <property type="component" value="Unassembled WGS sequence"/>
</dbReference>
<comment type="caution">
    <text evidence="6">The sequence shown here is derived from an EMBL/GenBank/DDBJ whole genome shotgun (WGS) entry which is preliminary data.</text>
</comment>
<keyword evidence="3 7" id="KW-0808">Transferase</keyword>
<keyword evidence="4 7" id="KW-0012">Acyltransferase</keyword>
<dbReference type="EMBL" id="JACHDN010000001">
    <property type="protein sequence ID" value="MBB5473767.1"/>
    <property type="molecule type" value="Genomic_DNA"/>
</dbReference>
<evidence type="ECO:0000256" key="3">
    <source>
        <dbReference type="ARBA" id="ARBA00022679"/>
    </source>
</evidence>
<keyword evidence="8" id="KW-1185">Reference proteome</keyword>
<dbReference type="Proteomes" id="UP000564629">
    <property type="component" value="Unassembled WGS sequence"/>
</dbReference>
<comment type="similarity">
    <text evidence="1">Belongs to the acetyltransferase family. RimI subfamily.</text>
</comment>
<evidence type="ECO:0000256" key="2">
    <source>
        <dbReference type="ARBA" id="ARBA00022490"/>
    </source>
</evidence>
<feature type="domain" description="N-acetyltransferase" evidence="5">
    <location>
        <begin position="3"/>
        <end position="150"/>
    </location>
</feature>
<dbReference type="InterPro" id="IPR050680">
    <property type="entry name" value="YpeA/RimI_acetyltransf"/>
</dbReference>
<dbReference type="PANTHER" id="PTHR43420:SF44">
    <property type="entry name" value="ACETYLTRANSFERASE YPEA"/>
    <property type="match status" value="1"/>
</dbReference>
<dbReference type="GO" id="GO:0008999">
    <property type="term" value="F:protein-N-terminal-alanine acetyltransferase activity"/>
    <property type="evidence" value="ECO:0007669"/>
    <property type="project" value="UniProtKB-EC"/>
</dbReference>
<dbReference type="EMBL" id="BJVQ01000080">
    <property type="protein sequence ID" value="GEL48434.1"/>
    <property type="molecule type" value="Genomic_DNA"/>
</dbReference>
<dbReference type="CDD" id="cd04301">
    <property type="entry name" value="NAT_SF"/>
    <property type="match status" value="1"/>
</dbReference>
<dbReference type="InterPro" id="IPR016181">
    <property type="entry name" value="Acyl_CoA_acyltransferase"/>
</dbReference>
<dbReference type="EC" id="2.3.1.267" evidence="7"/>
<dbReference type="AlphaFoldDB" id="A0A511FIN7"/>
<reference evidence="6 8" key="1">
    <citation type="submission" date="2019-07" db="EMBL/GenBank/DDBJ databases">
        <title>Whole genome shotgun sequence of Cellulomonas hominis NBRC 16055.</title>
        <authorList>
            <person name="Hosoyama A."/>
            <person name="Uohara A."/>
            <person name="Ohji S."/>
            <person name="Ichikawa N."/>
        </authorList>
    </citation>
    <scope>NUCLEOTIDE SEQUENCE [LARGE SCALE GENOMIC DNA]</scope>
    <source>
        <strain evidence="6 8">NBRC 16055</strain>
    </source>
</reference>
<name>A0A511FIN7_9CELL</name>
<evidence type="ECO:0000313" key="8">
    <source>
        <dbReference type="Proteomes" id="UP000321723"/>
    </source>
</evidence>
<accession>A0A511FIN7</accession>
<dbReference type="Gene3D" id="3.40.630.30">
    <property type="match status" value="1"/>
</dbReference>
<evidence type="ECO:0000259" key="5">
    <source>
        <dbReference type="PROSITE" id="PS51186"/>
    </source>
</evidence>
<evidence type="ECO:0000256" key="1">
    <source>
        <dbReference type="ARBA" id="ARBA00005395"/>
    </source>
</evidence>
<evidence type="ECO:0000256" key="4">
    <source>
        <dbReference type="ARBA" id="ARBA00023315"/>
    </source>
</evidence>
<evidence type="ECO:0000313" key="9">
    <source>
        <dbReference type="Proteomes" id="UP000564629"/>
    </source>
</evidence>
<organism evidence="6 8">
    <name type="scientific">Cellulomonas hominis</name>
    <dbReference type="NCBI Taxonomy" id="156981"/>
    <lineage>
        <taxon>Bacteria</taxon>
        <taxon>Bacillati</taxon>
        <taxon>Actinomycetota</taxon>
        <taxon>Actinomycetes</taxon>
        <taxon>Micrococcales</taxon>
        <taxon>Cellulomonadaceae</taxon>
        <taxon>Cellulomonas</taxon>
    </lineage>
</organism>
<protein>
    <submittedName>
        <fullName evidence="7">Ribosomal-protein-alanine N-acetyltransferase</fullName>
        <ecNumber evidence="7">2.3.1.267</ecNumber>
    </submittedName>
</protein>
<reference evidence="7 9" key="2">
    <citation type="submission" date="2020-08" db="EMBL/GenBank/DDBJ databases">
        <title>Sequencing the genomes of 1000 actinobacteria strains.</title>
        <authorList>
            <person name="Klenk H.-P."/>
        </authorList>
    </citation>
    <scope>NUCLEOTIDE SEQUENCE [LARGE SCALE GENOMIC DNA]</scope>
    <source>
        <strain evidence="7 9">DSM 9581</strain>
    </source>
</reference>
<gene>
    <name evidence="6" type="ORF">CHO01_35500</name>
    <name evidence="7" type="ORF">HNR08_002503</name>
</gene>
<keyword evidence="2" id="KW-0963">Cytoplasm</keyword>
<dbReference type="PANTHER" id="PTHR43420">
    <property type="entry name" value="ACETYLTRANSFERASE"/>
    <property type="match status" value="1"/>
</dbReference>